<organism evidence="2 3">
    <name type="scientific">Persicimonas caeni</name>
    <dbReference type="NCBI Taxonomy" id="2292766"/>
    <lineage>
        <taxon>Bacteria</taxon>
        <taxon>Deltaproteobacteria</taxon>
        <taxon>Bradymonadales</taxon>
        <taxon>Bradymonadaceae</taxon>
        <taxon>Persicimonas</taxon>
    </lineage>
</organism>
<name>A0A4Y6PNK5_PERCE</name>
<accession>A0A5B8XZI2</accession>
<protein>
    <recommendedName>
        <fullName evidence="4">PEGA domain-containing protein</fullName>
    </recommendedName>
</protein>
<dbReference type="OrthoDB" id="10009863at2"/>
<keyword evidence="1" id="KW-0732">Signal</keyword>
<evidence type="ECO:0008006" key="4">
    <source>
        <dbReference type="Google" id="ProtNLM"/>
    </source>
</evidence>
<accession>A0A4Y6PNK5</accession>
<dbReference type="Proteomes" id="UP000315995">
    <property type="component" value="Chromosome"/>
</dbReference>
<evidence type="ECO:0000313" key="2">
    <source>
        <dbReference type="EMBL" id="QDG49864.1"/>
    </source>
</evidence>
<evidence type="ECO:0000313" key="3">
    <source>
        <dbReference type="Proteomes" id="UP000315995"/>
    </source>
</evidence>
<dbReference type="AlphaFoldDB" id="A0A4Y6PNK5"/>
<feature type="chain" id="PRO_5030106133" description="PEGA domain-containing protein" evidence="1">
    <location>
        <begin position="22"/>
        <end position="491"/>
    </location>
</feature>
<sequence>MKIWMWILVAVAGLVPAVVVAAPPVAADDEVQHRVAVVALDEGAHSGGVMQTVSGLLDGARFDVMMGDRLEAVLDERKVAVPRAAVASKFSGLANVIADGVEQFFYKGNEAAIAKLSPVFDMGMANPEVLARRPDFADQIYQAGLVMIRAYKNLGQEDNAKAVAQLLVKSLPGLEPSAATSPPTIIRFIKEQRKELAKGGATLEVEMIDGKDCTAFINGSPVEKRPYPVAAGVEYMVTMDCGGSTAPVWKLELAEGQKVVAPVSSEDPLSVVMTSGDYRQRRKAEAYLRLVAFWSGAPRVLGVTRSAATEAEESILFVRVESHGEAVWSDNTDERAISRGLARVLPQYRQNVGDGELPVVDDDAGETDWLGWSLVGGGVAVVGVGTWVALAAENRALEVECSPDTDYGTSAADCDGVTVITFADQAELEQAESEVTVARVAGYGSIAAGLGLASWGLWRLVSPERRPSDAAVSLEATPLRGGAMAGVRWRF</sequence>
<gene>
    <name evidence="2" type="ORF">FIV42_03645</name>
</gene>
<reference evidence="2 3" key="1">
    <citation type="submission" date="2019-06" db="EMBL/GenBank/DDBJ databases">
        <title>Persicimonas caeni gen. nov., sp. nov., a predatory bacterium isolated from solar saltern.</title>
        <authorList>
            <person name="Wang S."/>
        </authorList>
    </citation>
    <scope>NUCLEOTIDE SEQUENCE [LARGE SCALE GENOMIC DNA]</scope>
    <source>
        <strain evidence="2 3">YN101</strain>
    </source>
</reference>
<proteinExistence type="predicted"/>
<dbReference type="EMBL" id="CP041186">
    <property type="protein sequence ID" value="QDG49864.1"/>
    <property type="molecule type" value="Genomic_DNA"/>
</dbReference>
<keyword evidence="3" id="KW-1185">Reference proteome</keyword>
<evidence type="ECO:0000256" key="1">
    <source>
        <dbReference type="SAM" id="SignalP"/>
    </source>
</evidence>
<dbReference type="RefSeq" id="WP_141196361.1">
    <property type="nucleotide sequence ID" value="NZ_CP041186.1"/>
</dbReference>
<feature type="signal peptide" evidence="1">
    <location>
        <begin position="1"/>
        <end position="21"/>
    </location>
</feature>